<name>A0ABQ5FS62_9ASTR</name>
<evidence type="ECO:0000313" key="2">
    <source>
        <dbReference type="EMBL" id="GJT66185.1"/>
    </source>
</evidence>
<reference evidence="2" key="1">
    <citation type="journal article" date="2022" name="Int. J. Mol. Sci.">
        <title>Draft Genome of Tanacetum Coccineum: Genomic Comparison of Closely Related Tanacetum-Family Plants.</title>
        <authorList>
            <person name="Yamashiro T."/>
            <person name="Shiraishi A."/>
            <person name="Nakayama K."/>
            <person name="Satake H."/>
        </authorList>
    </citation>
    <scope>NUCLEOTIDE SEQUENCE</scope>
</reference>
<feature type="region of interest" description="Disordered" evidence="1">
    <location>
        <begin position="1"/>
        <end position="20"/>
    </location>
</feature>
<evidence type="ECO:0000313" key="3">
    <source>
        <dbReference type="Proteomes" id="UP001151760"/>
    </source>
</evidence>
<evidence type="ECO:0000256" key="1">
    <source>
        <dbReference type="SAM" id="MobiDB-lite"/>
    </source>
</evidence>
<feature type="compositionally biased region" description="Polar residues" evidence="1">
    <location>
        <begin position="101"/>
        <end position="111"/>
    </location>
</feature>
<dbReference type="EMBL" id="BQNB010017692">
    <property type="protein sequence ID" value="GJT66185.1"/>
    <property type="molecule type" value="Genomic_DNA"/>
</dbReference>
<organism evidence="2 3">
    <name type="scientific">Tanacetum coccineum</name>
    <dbReference type="NCBI Taxonomy" id="301880"/>
    <lineage>
        <taxon>Eukaryota</taxon>
        <taxon>Viridiplantae</taxon>
        <taxon>Streptophyta</taxon>
        <taxon>Embryophyta</taxon>
        <taxon>Tracheophyta</taxon>
        <taxon>Spermatophyta</taxon>
        <taxon>Magnoliopsida</taxon>
        <taxon>eudicotyledons</taxon>
        <taxon>Gunneridae</taxon>
        <taxon>Pentapetalae</taxon>
        <taxon>asterids</taxon>
        <taxon>campanulids</taxon>
        <taxon>Asterales</taxon>
        <taxon>Asteraceae</taxon>
        <taxon>Asteroideae</taxon>
        <taxon>Anthemideae</taxon>
        <taxon>Anthemidinae</taxon>
        <taxon>Tanacetum</taxon>
    </lineage>
</organism>
<sequence>MEYAPTTYQQQQPEFSQPDSSLVVPVFQKGDDPIDAINHMMSFLTAVFSKTRFPYYQQSARTSQTLSTSYIYDGTVTCATSKIALMAQTLKEWLRCTTQENCPESNSSAQQDVPDIDLLD</sequence>
<comment type="caution">
    <text evidence="2">The sequence shown here is derived from an EMBL/GenBank/DDBJ whole genome shotgun (WGS) entry which is preliminary data.</text>
</comment>
<accession>A0ABQ5FS62</accession>
<dbReference type="Proteomes" id="UP001151760">
    <property type="component" value="Unassembled WGS sequence"/>
</dbReference>
<feature type="region of interest" description="Disordered" evidence="1">
    <location>
        <begin position="101"/>
        <end position="120"/>
    </location>
</feature>
<proteinExistence type="predicted"/>
<protein>
    <submittedName>
        <fullName evidence="2">Uncharacterized protein</fullName>
    </submittedName>
</protein>
<keyword evidence="3" id="KW-1185">Reference proteome</keyword>
<reference evidence="2" key="2">
    <citation type="submission" date="2022-01" db="EMBL/GenBank/DDBJ databases">
        <authorList>
            <person name="Yamashiro T."/>
            <person name="Shiraishi A."/>
            <person name="Satake H."/>
            <person name="Nakayama K."/>
        </authorList>
    </citation>
    <scope>NUCLEOTIDE SEQUENCE</scope>
</reference>
<gene>
    <name evidence="2" type="ORF">Tco_1017665</name>
</gene>